<accession>A0A9N8H4Z6</accession>
<dbReference type="SMART" id="SM00271">
    <property type="entry name" value="DnaJ"/>
    <property type="match status" value="1"/>
</dbReference>
<gene>
    <name evidence="5" type="ORF">SEMRO_128_G061250.1</name>
</gene>
<keyword evidence="3" id="KW-0732">Signal</keyword>
<dbReference type="InterPro" id="IPR052423">
    <property type="entry name" value="EMIR"/>
</dbReference>
<feature type="transmembrane region" description="Helical" evidence="2">
    <location>
        <begin position="138"/>
        <end position="158"/>
    </location>
</feature>
<dbReference type="EMBL" id="CAICTM010000127">
    <property type="protein sequence ID" value="CAB9502133.1"/>
    <property type="molecule type" value="Genomic_DNA"/>
</dbReference>
<feature type="transmembrane region" description="Helical" evidence="2">
    <location>
        <begin position="179"/>
        <end position="210"/>
    </location>
</feature>
<comment type="caution">
    <text evidence="5">The sequence shown here is derived from an EMBL/GenBank/DDBJ whole genome shotgun (WGS) entry which is preliminary data.</text>
</comment>
<dbReference type="PANTHER" id="PTHR44094">
    <property type="entry name" value="DNAJ HEAT SHOCK N-TERMINAL DOMAIN-CONTAINING PROTEIN"/>
    <property type="match status" value="1"/>
</dbReference>
<feature type="domain" description="J" evidence="4">
    <location>
        <begin position="265"/>
        <end position="331"/>
    </location>
</feature>
<sequence length="642" mass="71881">MTISRYYSRRWNNMFPWLIIIVLFSPSVLVSSSTSGGNKQGMITMADAAPTGQSRFEEVRDRERRRRDRERRREQSKPHPGRKGNKNNFNNQQQQQQQQQQGEGGEGYEFLMTGASQFTLFQQPKDIFEGTIKALQSAFLGASVGLVSVISFPILGVYSQVRAAEDGKPEEKSHPILGLIVGTILGGITGFVSALAGAVTAAFQVGFGLWNTFGSMKSKLQGMRWDERTRAWIHYNLKEEAEELNLGASEGDSKRRTASHVQDTGFYDFLGVQPDASAKEIKRAYYQKAKTMHPDKRPDDPEKAAEDFLKLHSAYQTLSDEQKRADYDKYGVSGDGGAIGDAPFDVSVFFAVMFDFQQVEPYIGELTIAAFIDAVIKLSQMANQDANNAKLLYEQVWGSDTKPRKRQVEIAQNLLSRIEAYVAGTQSAEDFRQSAADEADKIIRGGGSSNDLLGFTDQLLDTIGTSLKLEAGHYLAFHQRTPFIAWPFKGTLYAASRKKNLWARRLRSATKTIQLVINAVKIEKKDGGDDKKPNKQEKDASEYEELLPDLTDMAGAYILSDISQAIQGACWRLFFDSGVEKVTRRRRAEALEMLGQEFLRLGRPKNRGDNKTECVDKNARSEGVKEKLKRAFEISQMKAKGE</sequence>
<dbReference type="InterPro" id="IPR001623">
    <property type="entry name" value="DnaJ_domain"/>
</dbReference>
<evidence type="ECO:0000256" key="3">
    <source>
        <dbReference type="SAM" id="SignalP"/>
    </source>
</evidence>
<name>A0A9N8H4Z6_9STRA</name>
<evidence type="ECO:0000256" key="1">
    <source>
        <dbReference type="SAM" id="MobiDB-lite"/>
    </source>
</evidence>
<feature type="chain" id="PRO_5040169999" evidence="3">
    <location>
        <begin position="33"/>
        <end position="642"/>
    </location>
</feature>
<proteinExistence type="predicted"/>
<evidence type="ECO:0000256" key="2">
    <source>
        <dbReference type="SAM" id="Phobius"/>
    </source>
</evidence>
<keyword evidence="2" id="KW-1133">Transmembrane helix</keyword>
<dbReference type="OrthoDB" id="10250354at2759"/>
<dbReference type="Proteomes" id="UP001153069">
    <property type="component" value="Unassembled WGS sequence"/>
</dbReference>
<dbReference type="InterPro" id="IPR026894">
    <property type="entry name" value="DnaJ_X"/>
</dbReference>
<dbReference type="Gene3D" id="1.10.287.110">
    <property type="entry name" value="DnaJ domain"/>
    <property type="match status" value="1"/>
</dbReference>
<organism evidence="5 6">
    <name type="scientific">Seminavis robusta</name>
    <dbReference type="NCBI Taxonomy" id="568900"/>
    <lineage>
        <taxon>Eukaryota</taxon>
        <taxon>Sar</taxon>
        <taxon>Stramenopiles</taxon>
        <taxon>Ochrophyta</taxon>
        <taxon>Bacillariophyta</taxon>
        <taxon>Bacillariophyceae</taxon>
        <taxon>Bacillariophycidae</taxon>
        <taxon>Naviculales</taxon>
        <taxon>Naviculaceae</taxon>
        <taxon>Seminavis</taxon>
    </lineage>
</organism>
<dbReference type="SUPFAM" id="SSF46565">
    <property type="entry name" value="Chaperone J-domain"/>
    <property type="match status" value="1"/>
</dbReference>
<feature type="compositionally biased region" description="Low complexity" evidence="1">
    <location>
        <begin position="92"/>
        <end position="101"/>
    </location>
</feature>
<evidence type="ECO:0000313" key="6">
    <source>
        <dbReference type="Proteomes" id="UP001153069"/>
    </source>
</evidence>
<dbReference type="CDD" id="cd06257">
    <property type="entry name" value="DnaJ"/>
    <property type="match status" value="1"/>
</dbReference>
<dbReference type="PROSITE" id="PS50076">
    <property type="entry name" value="DNAJ_2"/>
    <property type="match status" value="1"/>
</dbReference>
<dbReference type="Pfam" id="PF14308">
    <property type="entry name" value="DnaJ-X"/>
    <property type="match status" value="1"/>
</dbReference>
<dbReference type="PRINTS" id="PR00625">
    <property type="entry name" value="JDOMAIN"/>
</dbReference>
<evidence type="ECO:0000259" key="4">
    <source>
        <dbReference type="PROSITE" id="PS50076"/>
    </source>
</evidence>
<feature type="signal peptide" evidence="3">
    <location>
        <begin position="1"/>
        <end position="32"/>
    </location>
</feature>
<keyword evidence="2" id="KW-0472">Membrane</keyword>
<keyword evidence="6" id="KW-1185">Reference proteome</keyword>
<dbReference type="Pfam" id="PF00226">
    <property type="entry name" value="DnaJ"/>
    <property type="match status" value="1"/>
</dbReference>
<feature type="region of interest" description="Disordered" evidence="1">
    <location>
        <begin position="33"/>
        <end position="105"/>
    </location>
</feature>
<reference evidence="5" key="1">
    <citation type="submission" date="2020-06" db="EMBL/GenBank/DDBJ databases">
        <authorList>
            <consortium name="Plant Systems Biology data submission"/>
        </authorList>
    </citation>
    <scope>NUCLEOTIDE SEQUENCE</scope>
    <source>
        <strain evidence="5">D6</strain>
    </source>
</reference>
<dbReference type="InterPro" id="IPR036869">
    <property type="entry name" value="J_dom_sf"/>
</dbReference>
<protein>
    <submittedName>
        <fullName evidence="5">Protein DnaJ</fullName>
    </submittedName>
</protein>
<dbReference type="AlphaFoldDB" id="A0A9N8H4Z6"/>
<evidence type="ECO:0000313" key="5">
    <source>
        <dbReference type="EMBL" id="CAB9502133.1"/>
    </source>
</evidence>
<keyword evidence="2" id="KW-0812">Transmembrane</keyword>
<dbReference type="PANTHER" id="PTHR44094:SF8">
    <property type="entry name" value="DNAJ HEAT SHOCK N-TERMINAL DOMAIN-CONTAINING PROTEIN-RELATED"/>
    <property type="match status" value="1"/>
</dbReference>